<evidence type="ECO:0000256" key="3">
    <source>
        <dbReference type="ARBA" id="ARBA00022679"/>
    </source>
</evidence>
<dbReference type="Gene3D" id="2.40.440.10">
    <property type="entry name" value="L,D-transpeptidase catalytic domain-like"/>
    <property type="match status" value="1"/>
</dbReference>
<evidence type="ECO:0000256" key="7">
    <source>
        <dbReference type="PROSITE-ProRule" id="PRU01373"/>
    </source>
</evidence>
<evidence type="ECO:0000256" key="8">
    <source>
        <dbReference type="SAM" id="SignalP"/>
    </source>
</evidence>
<keyword evidence="5 7" id="KW-0573">Peptidoglycan synthesis</keyword>
<evidence type="ECO:0000313" key="11">
    <source>
        <dbReference type="Proteomes" id="UP000063429"/>
    </source>
</evidence>
<dbReference type="EMBL" id="CP011409">
    <property type="protein sequence ID" value="AKZ63140.1"/>
    <property type="molecule type" value="Genomic_DNA"/>
</dbReference>
<dbReference type="InterPro" id="IPR056203">
    <property type="entry name" value="Cds6_C"/>
</dbReference>
<reference evidence="11" key="1">
    <citation type="journal article" date="2015" name="Genome Announc.">
        <title>Complete Genome Sequence of Herbaspirillum hiltneri N3 (DSM 17495), Isolated from Surface-Sterilized Wheat Roots.</title>
        <authorList>
            <person name="Guizelini D."/>
            <person name="Saizaki P.M."/>
            <person name="Coimbra N.A."/>
            <person name="Weiss V.A."/>
            <person name="Faoro H."/>
            <person name="Sfeir M.Z."/>
            <person name="Baura V.A."/>
            <person name="Monteiro R.A."/>
            <person name="Chubatsu L.S."/>
            <person name="Souza E.M."/>
            <person name="Cruz L.M."/>
            <person name="Pedrosa F.O."/>
            <person name="Raittz R.T."/>
            <person name="Marchaukoski J.N."/>
            <person name="Steffens M.B."/>
        </authorList>
    </citation>
    <scope>NUCLEOTIDE SEQUENCE [LARGE SCALE GENOMIC DNA]</scope>
    <source>
        <strain evidence="11">N3</strain>
    </source>
</reference>
<proteinExistence type="inferred from homology"/>
<feature type="active site" description="Proton donor/acceptor" evidence="7">
    <location>
        <position position="249"/>
    </location>
</feature>
<dbReference type="InterPro" id="IPR005490">
    <property type="entry name" value="LD_TPept_cat_dom"/>
</dbReference>
<evidence type="ECO:0000256" key="2">
    <source>
        <dbReference type="ARBA" id="ARBA00005992"/>
    </source>
</evidence>
<sequence length="418" mass="46527">MVRFAANTRKGLPLRSVLGRLMLSCLACAPVATSVASSSAIPPQTLQSEIRKPDPEALLIEIYKDLGNNRLQEAQAKADALVAAYPHFRLGHLVRGDLLMMHARPVRGFGAMADAPADKLKDLRAEAMVRIKSLQERPNPNLIPKPVLQVGDDQKNVLVVDTSRSRMYVYENQGGQLRFITDYYISQGRYGVNKSREGDQRTPIGVYYVNARIPGPKLPDFYGTGALPLNYPNEWDKRNGRSGSGIWLHGTPSDNFSRPPLSSDGCVVLANPDLQSLYSTAEVGKTVVVISDGIQFVNKSEWDKERGSAGKFMDQWQQDMEAADADKVLANYSPAFRSNLGESLSTWFSRQQKNLNGARPSSVKVRDLSLYRYPGKDELIVSTFIQETAVGKNKNAVRKRQYWQKEGSQWKIVYEGTA</sequence>
<dbReference type="Pfam" id="PF03734">
    <property type="entry name" value="YkuD"/>
    <property type="match status" value="1"/>
</dbReference>
<accession>A0ABN4HWD3</accession>
<comment type="similarity">
    <text evidence="2">Belongs to the YkuD family.</text>
</comment>
<feature type="signal peptide" evidence="8">
    <location>
        <begin position="1"/>
        <end position="29"/>
    </location>
</feature>
<dbReference type="SUPFAM" id="SSF141523">
    <property type="entry name" value="L,D-transpeptidase catalytic domain-like"/>
    <property type="match status" value="1"/>
</dbReference>
<evidence type="ECO:0000256" key="1">
    <source>
        <dbReference type="ARBA" id="ARBA00004752"/>
    </source>
</evidence>
<dbReference type="PROSITE" id="PS52029">
    <property type="entry name" value="LD_TPASE"/>
    <property type="match status" value="1"/>
</dbReference>
<feature type="active site" description="Nucleophile" evidence="7">
    <location>
        <position position="266"/>
    </location>
</feature>
<organism evidence="10 11">
    <name type="scientific">Herbaspirillum hiltneri N3</name>
    <dbReference type="NCBI Taxonomy" id="1262470"/>
    <lineage>
        <taxon>Bacteria</taxon>
        <taxon>Pseudomonadati</taxon>
        <taxon>Pseudomonadota</taxon>
        <taxon>Betaproteobacteria</taxon>
        <taxon>Burkholderiales</taxon>
        <taxon>Oxalobacteraceae</taxon>
        <taxon>Herbaspirillum</taxon>
    </lineage>
</organism>
<keyword evidence="3" id="KW-0808">Transferase</keyword>
<evidence type="ECO:0000256" key="5">
    <source>
        <dbReference type="ARBA" id="ARBA00022984"/>
    </source>
</evidence>
<dbReference type="RefSeq" id="WP_053197441.1">
    <property type="nucleotide sequence ID" value="NZ_CP011409.1"/>
</dbReference>
<dbReference type="PANTHER" id="PTHR36699">
    <property type="entry name" value="LD-TRANSPEPTIDASE"/>
    <property type="match status" value="1"/>
</dbReference>
<gene>
    <name evidence="10" type="ORF">F506_11050</name>
</gene>
<comment type="pathway">
    <text evidence="1 7">Cell wall biogenesis; peptidoglycan biosynthesis.</text>
</comment>
<evidence type="ECO:0000313" key="10">
    <source>
        <dbReference type="EMBL" id="AKZ63140.1"/>
    </source>
</evidence>
<keyword evidence="11" id="KW-1185">Reference proteome</keyword>
<keyword evidence="6 7" id="KW-0961">Cell wall biogenesis/degradation</keyword>
<name>A0ABN4HWD3_9BURK</name>
<feature type="chain" id="PRO_5045470670" evidence="8">
    <location>
        <begin position="30"/>
        <end position="418"/>
    </location>
</feature>
<evidence type="ECO:0000259" key="9">
    <source>
        <dbReference type="PROSITE" id="PS52029"/>
    </source>
</evidence>
<dbReference type="InterPro" id="IPR038063">
    <property type="entry name" value="Transpep_catalytic_dom"/>
</dbReference>
<dbReference type="PANTHER" id="PTHR36699:SF1">
    <property type="entry name" value="L,D-TRANSPEPTIDASE YAFK-RELATED"/>
    <property type="match status" value="1"/>
</dbReference>
<feature type="domain" description="L,D-TPase catalytic" evidence="9">
    <location>
        <begin position="156"/>
        <end position="290"/>
    </location>
</feature>
<evidence type="ECO:0000256" key="6">
    <source>
        <dbReference type="ARBA" id="ARBA00023316"/>
    </source>
</evidence>
<keyword evidence="4 7" id="KW-0133">Cell shape</keyword>
<dbReference type="Pfam" id="PF24125">
    <property type="entry name" value="Cds6_C"/>
    <property type="match status" value="1"/>
</dbReference>
<keyword evidence="8" id="KW-0732">Signal</keyword>
<evidence type="ECO:0000256" key="4">
    <source>
        <dbReference type="ARBA" id="ARBA00022960"/>
    </source>
</evidence>
<dbReference type="CDD" id="cd16913">
    <property type="entry name" value="YkuD_like"/>
    <property type="match status" value="1"/>
</dbReference>
<dbReference type="Proteomes" id="UP000063429">
    <property type="component" value="Chromosome"/>
</dbReference>
<protein>
    <submittedName>
        <fullName evidence="10">ErfK/YbiS/YcfS/YnhG family protein</fullName>
    </submittedName>
</protein>